<evidence type="ECO:0000313" key="1">
    <source>
        <dbReference type="EMBL" id="KAJ5210052.1"/>
    </source>
</evidence>
<reference evidence="1" key="1">
    <citation type="submission" date="2022-11" db="EMBL/GenBank/DDBJ databases">
        <authorList>
            <person name="Petersen C."/>
        </authorList>
    </citation>
    <scope>NUCLEOTIDE SEQUENCE</scope>
    <source>
        <strain evidence="1">IBT 16849</strain>
    </source>
</reference>
<organism evidence="1 2">
    <name type="scientific">Penicillium cf. griseofulvum</name>
    <dbReference type="NCBI Taxonomy" id="2972120"/>
    <lineage>
        <taxon>Eukaryota</taxon>
        <taxon>Fungi</taxon>
        <taxon>Dikarya</taxon>
        <taxon>Ascomycota</taxon>
        <taxon>Pezizomycotina</taxon>
        <taxon>Eurotiomycetes</taxon>
        <taxon>Eurotiomycetidae</taxon>
        <taxon>Eurotiales</taxon>
        <taxon>Aspergillaceae</taxon>
        <taxon>Penicillium</taxon>
    </lineage>
</organism>
<sequence>MSSTSIKLPKAHSNVGVNCVPPNDFVIGTWHRSVNITYKLLPADSAGLQKLDDLVQYQGTNSEKIKSVQGLHTATPGNPGAWDWRGRGWLMIASSHWECLGSWVR</sequence>
<protein>
    <submittedName>
        <fullName evidence="1">Uncharacterized protein</fullName>
    </submittedName>
</protein>
<gene>
    <name evidence="1" type="ORF">N7472_000191</name>
</gene>
<comment type="caution">
    <text evidence="1">The sequence shown here is derived from an EMBL/GenBank/DDBJ whole genome shotgun (WGS) entry which is preliminary data.</text>
</comment>
<dbReference type="Proteomes" id="UP001150879">
    <property type="component" value="Unassembled WGS sequence"/>
</dbReference>
<name>A0A9W9MZ21_9EURO</name>
<reference evidence="1" key="2">
    <citation type="journal article" date="2023" name="IMA Fungus">
        <title>Comparative genomic study of the Penicillium genus elucidates a diverse pangenome and 15 lateral gene transfer events.</title>
        <authorList>
            <person name="Petersen C."/>
            <person name="Sorensen T."/>
            <person name="Nielsen M.R."/>
            <person name="Sondergaard T.E."/>
            <person name="Sorensen J.L."/>
            <person name="Fitzpatrick D.A."/>
            <person name="Frisvad J.C."/>
            <person name="Nielsen K.L."/>
        </authorList>
    </citation>
    <scope>NUCLEOTIDE SEQUENCE</scope>
    <source>
        <strain evidence="1">IBT 16849</strain>
    </source>
</reference>
<dbReference type="EMBL" id="JAPQKP010000001">
    <property type="protein sequence ID" value="KAJ5210052.1"/>
    <property type="molecule type" value="Genomic_DNA"/>
</dbReference>
<keyword evidence="2" id="KW-1185">Reference proteome</keyword>
<accession>A0A9W9MZ21</accession>
<proteinExistence type="predicted"/>
<evidence type="ECO:0000313" key="2">
    <source>
        <dbReference type="Proteomes" id="UP001150879"/>
    </source>
</evidence>
<dbReference type="AlphaFoldDB" id="A0A9W9MZ21"/>
<dbReference type="OrthoDB" id="9975758at2759"/>